<dbReference type="GO" id="GO:0006508">
    <property type="term" value="P:proteolysis"/>
    <property type="evidence" value="ECO:0007669"/>
    <property type="project" value="InterPro"/>
</dbReference>
<evidence type="ECO:0000256" key="4">
    <source>
        <dbReference type="ARBA" id="ARBA00022705"/>
    </source>
</evidence>
<evidence type="ECO:0000256" key="14">
    <source>
        <dbReference type="RuleBase" id="RU003991"/>
    </source>
</evidence>
<keyword evidence="8 13" id="KW-0805">Transcription regulation</keyword>
<keyword evidence="3 13" id="KW-0678">Repressor</keyword>
<evidence type="ECO:0000256" key="3">
    <source>
        <dbReference type="ARBA" id="ARBA00022491"/>
    </source>
</evidence>
<dbReference type="Pfam" id="PF00717">
    <property type="entry name" value="Peptidase_S24"/>
    <property type="match status" value="1"/>
</dbReference>
<dbReference type="EC" id="3.4.21.88" evidence="13"/>
<dbReference type="SUPFAM" id="SSF51306">
    <property type="entry name" value="LexA/Signal peptidase"/>
    <property type="match status" value="1"/>
</dbReference>
<dbReference type="InterPro" id="IPR039418">
    <property type="entry name" value="LexA-like"/>
</dbReference>
<keyword evidence="18" id="KW-1185">Reference proteome</keyword>
<dbReference type="GO" id="GO:0003677">
    <property type="term" value="F:DNA binding"/>
    <property type="evidence" value="ECO:0007669"/>
    <property type="project" value="UniProtKB-UniRule"/>
</dbReference>
<feature type="domain" description="Peptidase S24/S26A/S26B/S26C" evidence="15">
    <location>
        <begin position="85"/>
        <end position="197"/>
    </location>
</feature>
<evidence type="ECO:0000256" key="8">
    <source>
        <dbReference type="ARBA" id="ARBA00023015"/>
    </source>
</evidence>
<comment type="function">
    <text evidence="13">Represses a number of genes involved in the response to DNA damage (SOS response), including recA and lexA. In the presence of single-stranded DNA, RecA interacts with LexA causing an autocatalytic cleavage which disrupts the DNA-binding part of LexA, leading to derepression of the SOS regulon and eventually DNA repair.</text>
</comment>
<feature type="active site" description="For autocatalytic cleavage activity" evidence="13">
    <location>
        <position position="164"/>
    </location>
</feature>
<dbReference type="GO" id="GO:0045892">
    <property type="term" value="P:negative regulation of DNA-templated transcription"/>
    <property type="evidence" value="ECO:0007669"/>
    <property type="project" value="UniProtKB-UniRule"/>
</dbReference>
<keyword evidence="5 13" id="KW-0227">DNA damage</keyword>
<feature type="active site" description="For autocatalytic cleavage activity" evidence="13">
    <location>
        <position position="127"/>
    </location>
</feature>
<keyword evidence="6 13" id="KW-0378">Hydrolase</keyword>
<evidence type="ECO:0000256" key="10">
    <source>
        <dbReference type="ARBA" id="ARBA00023163"/>
    </source>
</evidence>
<evidence type="ECO:0000256" key="6">
    <source>
        <dbReference type="ARBA" id="ARBA00022801"/>
    </source>
</evidence>
<name>A0A1I5RTS2_9FIRM</name>
<keyword evidence="7 13" id="KW-0068">Autocatalytic cleavage</keyword>
<dbReference type="RefSeq" id="WP_025746648.1">
    <property type="nucleotide sequence ID" value="NZ_FOXR01000001.1"/>
</dbReference>
<dbReference type="EMBL" id="FOXR01000001">
    <property type="protein sequence ID" value="SFP61346.1"/>
    <property type="molecule type" value="Genomic_DNA"/>
</dbReference>
<dbReference type="GO" id="GO:0006281">
    <property type="term" value="P:DNA repair"/>
    <property type="evidence" value="ECO:0007669"/>
    <property type="project" value="UniProtKB-UniRule"/>
</dbReference>
<comment type="similarity">
    <text evidence="1 13 14">Belongs to the peptidase S24 family.</text>
</comment>
<keyword evidence="4 13" id="KW-0235">DNA replication</keyword>
<dbReference type="AlphaFoldDB" id="A0A1I5RTS2"/>
<dbReference type="InterPro" id="IPR006200">
    <property type="entry name" value="LexA"/>
</dbReference>
<dbReference type="InterPro" id="IPR036390">
    <property type="entry name" value="WH_DNA-bd_sf"/>
</dbReference>
<dbReference type="STRING" id="937334.SAMN05444406_10195"/>
<dbReference type="FunFam" id="2.10.109.10:FF:000001">
    <property type="entry name" value="LexA repressor"/>
    <property type="match status" value="1"/>
</dbReference>
<dbReference type="Gene3D" id="2.10.109.10">
    <property type="entry name" value="Umud Fragment, subunit A"/>
    <property type="match status" value="1"/>
</dbReference>
<comment type="subunit">
    <text evidence="2 13">Homodimer.</text>
</comment>
<dbReference type="InterPro" id="IPR036388">
    <property type="entry name" value="WH-like_DNA-bd_sf"/>
</dbReference>
<evidence type="ECO:0000259" key="15">
    <source>
        <dbReference type="Pfam" id="PF00717"/>
    </source>
</evidence>
<dbReference type="HAMAP" id="MF_00015">
    <property type="entry name" value="LexA"/>
    <property type="match status" value="1"/>
</dbReference>
<feature type="DNA-binding region" description="H-T-H motif" evidence="13">
    <location>
        <begin position="29"/>
        <end position="49"/>
    </location>
</feature>
<reference evidence="17 18" key="1">
    <citation type="submission" date="2016-10" db="EMBL/GenBank/DDBJ databases">
        <authorList>
            <person name="de Groot N.N."/>
        </authorList>
    </citation>
    <scope>NUCLEOTIDE SEQUENCE [LARGE SCALE GENOMIC DNA]</scope>
    <source>
        <strain evidence="17 18">DSM 20678</strain>
    </source>
</reference>
<dbReference type="Pfam" id="PF01726">
    <property type="entry name" value="LexA_DNA_bind"/>
    <property type="match status" value="1"/>
</dbReference>
<gene>
    <name evidence="13" type="primary">lexA</name>
    <name evidence="17" type="ORF">SAMN05444406_10195</name>
</gene>
<keyword evidence="12 13" id="KW-0742">SOS response</keyword>
<proteinExistence type="inferred from homology"/>
<feature type="domain" description="LexA repressor DNA-binding" evidence="16">
    <location>
        <begin position="3"/>
        <end position="66"/>
    </location>
</feature>
<dbReference type="Gene3D" id="1.10.10.10">
    <property type="entry name" value="Winged helix-like DNA-binding domain superfamily/Winged helix DNA-binding domain"/>
    <property type="match status" value="1"/>
</dbReference>
<dbReference type="NCBIfam" id="TIGR00498">
    <property type="entry name" value="lexA"/>
    <property type="match status" value="1"/>
</dbReference>
<dbReference type="Proteomes" id="UP000198577">
    <property type="component" value="Unassembled WGS sequence"/>
</dbReference>
<evidence type="ECO:0000256" key="11">
    <source>
        <dbReference type="ARBA" id="ARBA00023204"/>
    </source>
</evidence>
<evidence type="ECO:0000313" key="17">
    <source>
        <dbReference type="EMBL" id="SFP61346.1"/>
    </source>
</evidence>
<dbReference type="PRINTS" id="PR00726">
    <property type="entry name" value="LEXASERPTASE"/>
</dbReference>
<protein>
    <recommendedName>
        <fullName evidence="13">LexA repressor</fullName>
        <ecNumber evidence="13">3.4.21.88</ecNumber>
    </recommendedName>
</protein>
<comment type="catalytic activity">
    <reaction evidence="13">
        <text>Hydrolysis of Ala-|-Gly bond in repressor LexA.</text>
        <dbReference type="EC" id="3.4.21.88"/>
    </reaction>
</comment>
<dbReference type="InterPro" id="IPR015927">
    <property type="entry name" value="Peptidase_S24_S26A/B/C"/>
</dbReference>
<dbReference type="PANTHER" id="PTHR33516">
    <property type="entry name" value="LEXA REPRESSOR"/>
    <property type="match status" value="1"/>
</dbReference>
<dbReference type="PANTHER" id="PTHR33516:SF2">
    <property type="entry name" value="LEXA REPRESSOR-RELATED"/>
    <property type="match status" value="1"/>
</dbReference>
<dbReference type="GO" id="GO:0009432">
    <property type="term" value="P:SOS response"/>
    <property type="evidence" value="ECO:0007669"/>
    <property type="project" value="UniProtKB-UniRule"/>
</dbReference>
<evidence type="ECO:0000256" key="13">
    <source>
        <dbReference type="HAMAP-Rule" id="MF_00015"/>
    </source>
</evidence>
<keyword evidence="9 13" id="KW-0238">DNA-binding</keyword>
<dbReference type="OrthoDB" id="9802364at2"/>
<dbReference type="GO" id="GO:0006260">
    <property type="term" value="P:DNA replication"/>
    <property type="evidence" value="ECO:0007669"/>
    <property type="project" value="UniProtKB-UniRule"/>
</dbReference>
<dbReference type="FunFam" id="1.10.10.10:FF:000009">
    <property type="entry name" value="LexA repressor"/>
    <property type="match status" value="1"/>
</dbReference>
<evidence type="ECO:0000256" key="1">
    <source>
        <dbReference type="ARBA" id="ARBA00007484"/>
    </source>
</evidence>
<keyword evidence="10 13" id="KW-0804">Transcription</keyword>
<accession>A0A1I5RTS2</accession>
<dbReference type="InterPro" id="IPR036286">
    <property type="entry name" value="LexA/Signal_pep-like_sf"/>
</dbReference>
<organism evidence="17 18">
    <name type="scientific">Caldicoprobacter faecalis</name>
    <dbReference type="NCBI Taxonomy" id="937334"/>
    <lineage>
        <taxon>Bacteria</taxon>
        <taxon>Bacillati</taxon>
        <taxon>Bacillota</taxon>
        <taxon>Clostridia</taxon>
        <taxon>Caldicoprobacterales</taxon>
        <taxon>Caldicoprobacteraceae</taxon>
        <taxon>Caldicoprobacter</taxon>
    </lineage>
</organism>
<dbReference type="InterPro" id="IPR006199">
    <property type="entry name" value="LexA_DNA-bd_dom"/>
</dbReference>
<keyword evidence="11 13" id="KW-0234">DNA repair</keyword>
<evidence type="ECO:0000259" key="16">
    <source>
        <dbReference type="Pfam" id="PF01726"/>
    </source>
</evidence>
<dbReference type="GO" id="GO:0004252">
    <property type="term" value="F:serine-type endopeptidase activity"/>
    <property type="evidence" value="ECO:0007669"/>
    <property type="project" value="UniProtKB-UniRule"/>
</dbReference>
<evidence type="ECO:0000256" key="7">
    <source>
        <dbReference type="ARBA" id="ARBA00022813"/>
    </source>
</evidence>
<evidence type="ECO:0000256" key="2">
    <source>
        <dbReference type="ARBA" id="ARBA00011738"/>
    </source>
</evidence>
<dbReference type="InterPro" id="IPR050077">
    <property type="entry name" value="LexA_repressor"/>
</dbReference>
<sequence>MYQNITDKQRKVLEFIKKELKTKGYPPSVREICEGLGIRSTSTVHGYLERLEKNGFIRRDPTKPRAIEILEDTTFLSKKEVVNVPIVGQVTAGRPILAVENIEDTFPIPAEMLPNSHVFMLRVKGESMIEAGIWDGDYVIVKQQPHAENGDIVVALIGDEATVKRFYKEKDHIRLQPENHYMDPIIVREVTILGKVIGVIRFLR</sequence>
<dbReference type="InterPro" id="IPR006197">
    <property type="entry name" value="Peptidase_S24_LexA"/>
</dbReference>
<evidence type="ECO:0000256" key="9">
    <source>
        <dbReference type="ARBA" id="ARBA00023125"/>
    </source>
</evidence>
<evidence type="ECO:0000256" key="12">
    <source>
        <dbReference type="ARBA" id="ARBA00023236"/>
    </source>
</evidence>
<evidence type="ECO:0000256" key="5">
    <source>
        <dbReference type="ARBA" id="ARBA00022763"/>
    </source>
</evidence>
<evidence type="ECO:0000313" key="18">
    <source>
        <dbReference type="Proteomes" id="UP000198577"/>
    </source>
</evidence>
<dbReference type="CDD" id="cd06529">
    <property type="entry name" value="S24_LexA-like"/>
    <property type="match status" value="1"/>
</dbReference>
<feature type="site" description="Cleavage; by autolysis" evidence="13">
    <location>
        <begin position="92"/>
        <end position="93"/>
    </location>
</feature>
<dbReference type="SUPFAM" id="SSF46785">
    <property type="entry name" value="Winged helix' DNA-binding domain"/>
    <property type="match status" value="1"/>
</dbReference>